<evidence type="ECO:0000313" key="11">
    <source>
        <dbReference type="Proteomes" id="UP000076715"/>
    </source>
</evidence>
<keyword evidence="6" id="KW-0175">Coiled coil</keyword>
<evidence type="ECO:0000259" key="8">
    <source>
        <dbReference type="PROSITE" id="PS50109"/>
    </source>
</evidence>
<dbReference type="CDD" id="cd00082">
    <property type="entry name" value="HisKA"/>
    <property type="match status" value="1"/>
</dbReference>
<reference evidence="10 11" key="1">
    <citation type="submission" date="2016-01" db="EMBL/GenBank/DDBJ databases">
        <title>The draft genome sequence of Aquimarina sp. RZW4-3-2.</title>
        <authorList>
            <person name="Wang Y."/>
        </authorList>
    </citation>
    <scope>NUCLEOTIDE SEQUENCE [LARGE SCALE GENOMIC DNA]</scope>
    <source>
        <strain evidence="10 11">RZW4-3-2</strain>
    </source>
</reference>
<dbReference type="AlphaFoldDB" id="A0A162CUC0"/>
<keyword evidence="4" id="KW-0902">Two-component regulatory system</keyword>
<dbReference type="InterPro" id="IPR003594">
    <property type="entry name" value="HATPase_dom"/>
</dbReference>
<dbReference type="InterPro" id="IPR001789">
    <property type="entry name" value="Sig_transdc_resp-reg_receiver"/>
</dbReference>
<keyword evidence="7" id="KW-1133">Transmembrane helix</keyword>
<dbReference type="SUPFAM" id="SSF47384">
    <property type="entry name" value="Homodimeric domain of signal transducing histidine kinase"/>
    <property type="match status" value="1"/>
</dbReference>
<dbReference type="InterPro" id="IPR005467">
    <property type="entry name" value="His_kinase_dom"/>
</dbReference>
<evidence type="ECO:0000256" key="5">
    <source>
        <dbReference type="PROSITE-ProRule" id="PRU00169"/>
    </source>
</evidence>
<evidence type="ECO:0000256" key="2">
    <source>
        <dbReference type="ARBA" id="ARBA00012438"/>
    </source>
</evidence>
<feature type="domain" description="Response regulatory" evidence="9">
    <location>
        <begin position="299"/>
        <end position="413"/>
    </location>
</feature>
<dbReference type="SMART" id="SM00388">
    <property type="entry name" value="HisKA"/>
    <property type="match status" value="1"/>
</dbReference>
<dbReference type="InterPro" id="IPR036890">
    <property type="entry name" value="HATPase_C_sf"/>
</dbReference>
<evidence type="ECO:0000256" key="1">
    <source>
        <dbReference type="ARBA" id="ARBA00000085"/>
    </source>
</evidence>
<protein>
    <recommendedName>
        <fullName evidence="2">histidine kinase</fullName>
        <ecNumber evidence="2">2.7.13.3</ecNumber>
    </recommendedName>
</protein>
<evidence type="ECO:0000259" key="9">
    <source>
        <dbReference type="PROSITE" id="PS50110"/>
    </source>
</evidence>
<feature type="modified residue" description="4-aspartylphosphate" evidence="5">
    <location>
        <position position="348"/>
    </location>
</feature>
<accession>A0A162CUC0</accession>
<dbReference type="Proteomes" id="UP000076715">
    <property type="component" value="Unassembled WGS sequence"/>
</dbReference>
<comment type="caution">
    <text evidence="10">The sequence shown here is derived from an EMBL/GenBank/DDBJ whole genome shotgun (WGS) entry which is preliminary data.</text>
</comment>
<keyword evidence="3 5" id="KW-0597">Phosphoprotein</keyword>
<name>A0A162CUC0_9FLAO</name>
<feature type="coiled-coil region" evidence="6">
    <location>
        <begin position="21"/>
        <end position="48"/>
    </location>
</feature>
<dbReference type="GO" id="GO:0000155">
    <property type="term" value="F:phosphorelay sensor kinase activity"/>
    <property type="evidence" value="ECO:0007669"/>
    <property type="project" value="InterPro"/>
</dbReference>
<proteinExistence type="predicted"/>
<dbReference type="PROSITE" id="PS50110">
    <property type="entry name" value="RESPONSE_REGULATORY"/>
    <property type="match status" value="1"/>
</dbReference>
<dbReference type="SMART" id="SM00387">
    <property type="entry name" value="HATPase_c"/>
    <property type="match status" value="1"/>
</dbReference>
<dbReference type="OrthoDB" id="9790442at2"/>
<keyword evidence="7" id="KW-0472">Membrane</keyword>
<keyword evidence="7" id="KW-0812">Transmembrane</keyword>
<dbReference type="InterPro" id="IPR011006">
    <property type="entry name" value="CheY-like_superfamily"/>
</dbReference>
<feature type="domain" description="Histidine kinase" evidence="8">
    <location>
        <begin position="55"/>
        <end position="275"/>
    </location>
</feature>
<dbReference type="PANTHER" id="PTHR45339:SF1">
    <property type="entry name" value="HYBRID SIGNAL TRANSDUCTION HISTIDINE KINASE J"/>
    <property type="match status" value="1"/>
</dbReference>
<sequence length="420" mass="48013">MTYYIIGGILLSIILFLLIQYYGLKKSLKNKDRELKSLQRETKKQIHRQQDYITVLSQELRTPLYGIMGLTNLIAEEYPELKDDKKLKSLKFSGDYLLNLINNVLHINYLDVEGIKSQNNLFNLQEVTQNLVNSFSYATDNSDNTLHYDFDPEINPMVIGDASILSQILMNLISNALRFTKNGDVYFSVHLIKSKHNSNNISFKVKHNGDDISSEDQKSIYQEFINVESAKKSYLGTGINSRIVKGLVNVINGDIIIQKNAQEGSEYALVLDLQVQDDKNDNIEDHNNSNEANTNTKRKALIVDDNKLNLLVADKILSKEHFECTTIDNGFDAIELVRENRYDVILMDINMPKLNGIGTTKRIREFNLKTPVIALTAVDITQLNRQIIHAGLNDYILKPYTKNHLLEIINKHLENPILNQ</sequence>
<dbReference type="EC" id="2.7.13.3" evidence="2"/>
<dbReference type="SUPFAM" id="SSF52172">
    <property type="entry name" value="CheY-like"/>
    <property type="match status" value="1"/>
</dbReference>
<gene>
    <name evidence="10" type="ORF">AWE51_02310</name>
</gene>
<dbReference type="Pfam" id="PF00512">
    <property type="entry name" value="HisKA"/>
    <property type="match status" value="1"/>
</dbReference>
<dbReference type="InterPro" id="IPR003661">
    <property type="entry name" value="HisK_dim/P_dom"/>
</dbReference>
<dbReference type="Gene3D" id="3.30.565.10">
    <property type="entry name" value="Histidine kinase-like ATPase, C-terminal domain"/>
    <property type="match status" value="1"/>
</dbReference>
<evidence type="ECO:0000256" key="3">
    <source>
        <dbReference type="ARBA" id="ARBA00022553"/>
    </source>
</evidence>
<comment type="catalytic activity">
    <reaction evidence="1">
        <text>ATP + protein L-histidine = ADP + protein N-phospho-L-histidine.</text>
        <dbReference type="EC" id="2.7.13.3"/>
    </reaction>
</comment>
<dbReference type="SMART" id="SM00448">
    <property type="entry name" value="REC"/>
    <property type="match status" value="1"/>
</dbReference>
<keyword evidence="11" id="KW-1185">Reference proteome</keyword>
<feature type="transmembrane region" description="Helical" evidence="7">
    <location>
        <begin position="6"/>
        <end position="24"/>
    </location>
</feature>
<organism evidence="10 11">
    <name type="scientific">Aquimarina aggregata</name>
    <dbReference type="NCBI Taxonomy" id="1642818"/>
    <lineage>
        <taxon>Bacteria</taxon>
        <taxon>Pseudomonadati</taxon>
        <taxon>Bacteroidota</taxon>
        <taxon>Flavobacteriia</taxon>
        <taxon>Flavobacteriales</taxon>
        <taxon>Flavobacteriaceae</taxon>
        <taxon>Aquimarina</taxon>
    </lineage>
</organism>
<evidence type="ECO:0000313" key="10">
    <source>
        <dbReference type="EMBL" id="KZS42294.1"/>
    </source>
</evidence>
<evidence type="ECO:0000256" key="7">
    <source>
        <dbReference type="SAM" id="Phobius"/>
    </source>
</evidence>
<dbReference type="EMBL" id="LQRT01000002">
    <property type="protein sequence ID" value="KZS42294.1"/>
    <property type="molecule type" value="Genomic_DNA"/>
</dbReference>
<dbReference type="CDD" id="cd17546">
    <property type="entry name" value="REC_hyHK_CKI1_RcsC-like"/>
    <property type="match status" value="1"/>
</dbReference>
<dbReference type="RefSeq" id="WP_066309770.1">
    <property type="nucleotide sequence ID" value="NZ_LQRT01000002.1"/>
</dbReference>
<dbReference type="SUPFAM" id="SSF55874">
    <property type="entry name" value="ATPase domain of HSP90 chaperone/DNA topoisomerase II/histidine kinase"/>
    <property type="match status" value="1"/>
</dbReference>
<dbReference type="PROSITE" id="PS50109">
    <property type="entry name" value="HIS_KIN"/>
    <property type="match status" value="1"/>
</dbReference>
<dbReference type="Gene3D" id="3.40.50.2300">
    <property type="match status" value="1"/>
</dbReference>
<evidence type="ECO:0000256" key="4">
    <source>
        <dbReference type="ARBA" id="ARBA00023012"/>
    </source>
</evidence>
<dbReference type="Pfam" id="PF00072">
    <property type="entry name" value="Response_reg"/>
    <property type="match status" value="1"/>
</dbReference>
<dbReference type="STRING" id="1642818.AWE51_02310"/>
<evidence type="ECO:0000256" key="6">
    <source>
        <dbReference type="SAM" id="Coils"/>
    </source>
</evidence>
<dbReference type="Pfam" id="PF02518">
    <property type="entry name" value="HATPase_c"/>
    <property type="match status" value="1"/>
</dbReference>
<dbReference type="InterPro" id="IPR036097">
    <property type="entry name" value="HisK_dim/P_sf"/>
</dbReference>
<dbReference type="PANTHER" id="PTHR45339">
    <property type="entry name" value="HYBRID SIGNAL TRANSDUCTION HISTIDINE KINASE J"/>
    <property type="match status" value="1"/>
</dbReference>
<dbReference type="Gene3D" id="1.10.287.130">
    <property type="match status" value="1"/>
</dbReference>